<evidence type="ECO:0000256" key="1">
    <source>
        <dbReference type="SAM" id="MobiDB-lite"/>
    </source>
</evidence>
<comment type="caution">
    <text evidence="2">The sequence shown here is derived from an EMBL/GenBank/DDBJ whole genome shotgun (WGS) entry which is preliminary data.</text>
</comment>
<feature type="region of interest" description="Disordered" evidence="1">
    <location>
        <begin position="274"/>
        <end position="318"/>
    </location>
</feature>
<keyword evidence="3" id="KW-1185">Reference proteome</keyword>
<feature type="compositionally biased region" description="Basic and acidic residues" evidence="1">
    <location>
        <begin position="141"/>
        <end position="165"/>
    </location>
</feature>
<feature type="compositionally biased region" description="Basic and acidic residues" evidence="1">
    <location>
        <begin position="284"/>
        <end position="293"/>
    </location>
</feature>
<protein>
    <submittedName>
        <fullName evidence="2">Uncharacterized protein</fullName>
    </submittedName>
</protein>
<dbReference type="AlphaFoldDB" id="A0A4Z1JE00"/>
<dbReference type="Proteomes" id="UP000297229">
    <property type="component" value="Unassembled WGS sequence"/>
</dbReference>
<organism evidence="2 3">
    <name type="scientific">Botrytis elliptica</name>
    <dbReference type="NCBI Taxonomy" id="278938"/>
    <lineage>
        <taxon>Eukaryota</taxon>
        <taxon>Fungi</taxon>
        <taxon>Dikarya</taxon>
        <taxon>Ascomycota</taxon>
        <taxon>Pezizomycotina</taxon>
        <taxon>Leotiomycetes</taxon>
        <taxon>Helotiales</taxon>
        <taxon>Sclerotiniaceae</taxon>
        <taxon>Botrytis</taxon>
    </lineage>
</organism>
<sequence>MISAKESRHESAWEEEALLELLFRAPDLVTDDDLLNISLSNLAKNVNDESPASLIMRIYCRWLEVHRRSSLQLFKAWPNTIKQWVESLEHRGVEKEAVIAHVIDWKKSNGPSTLNGPKGWIEEKHLPSVDEIEKVFNERYGLNKDKPSDKGYSDRGEYRSDKPSSKSDLGGSRSEYIPPSYICNRCGKNGLHLYHENRIREQATWSKNVQQIWWIIMIKAQCGRMLIDFQDPAFDKKPPGSYKCSICNKFGKHWYSLCPENTKKDSITQKRLAAGMKAKTQQRTLDKRDDSKARQGGMSKSNNFENEGAEWDSSQWRGENLETFKKSSSSKREQAMTLDDDIDREPELPTRKNMLEQLADIEERIHRASVAMAEDTGMSMEGVAEVTGVSISNVASTIMAANRKRARSMEMNDIDYKEHQRTTRQKVEYDDREELMQGVDDTRPLHLDTERHDADARGILKETDPYTAEFELSQKLPVRKSTNSTENSVQSPLSDMNMRQREVSPMDTSSEDDIRTPVDDMEAGCDSPRVRSDTPEKIYSDFVKSLIANRTEGQMVNLRRRRRTAVELWDEDDQRRMGQLDVSTSSRQSSSPLSSASSMDSDHTFDSPGRVSSEIPYFILDKNTSASPGSDIEMQE</sequence>
<dbReference type="EMBL" id="PQXM01000907">
    <property type="protein sequence ID" value="TGO67187.1"/>
    <property type="molecule type" value="Genomic_DNA"/>
</dbReference>
<reference evidence="2 3" key="1">
    <citation type="submission" date="2017-12" db="EMBL/GenBank/DDBJ databases">
        <title>Comparative genomics of Botrytis spp.</title>
        <authorList>
            <person name="Valero-Jimenez C.A."/>
            <person name="Tapia P."/>
            <person name="Veloso J."/>
            <person name="Silva-Moreno E."/>
            <person name="Staats M."/>
            <person name="Valdes J.H."/>
            <person name="Van Kan J.A.L."/>
        </authorList>
    </citation>
    <scope>NUCLEOTIDE SEQUENCE [LARGE SCALE GENOMIC DNA]</scope>
    <source>
        <strain evidence="2 3">Be9601</strain>
    </source>
</reference>
<feature type="region of interest" description="Disordered" evidence="1">
    <location>
        <begin position="575"/>
        <end position="612"/>
    </location>
</feature>
<gene>
    <name evidence="2" type="ORF">BELL_0909g00040</name>
</gene>
<feature type="compositionally biased region" description="Low complexity" evidence="1">
    <location>
        <begin position="583"/>
        <end position="599"/>
    </location>
</feature>
<feature type="region of interest" description="Disordered" evidence="1">
    <location>
        <begin position="502"/>
        <end position="533"/>
    </location>
</feature>
<accession>A0A4Z1JE00</accession>
<proteinExistence type="predicted"/>
<dbReference type="STRING" id="278938.A0A4Z1JE00"/>
<name>A0A4Z1JE00_9HELO</name>
<feature type="region of interest" description="Disordered" evidence="1">
    <location>
        <begin position="141"/>
        <end position="173"/>
    </location>
</feature>
<evidence type="ECO:0000313" key="2">
    <source>
        <dbReference type="EMBL" id="TGO67187.1"/>
    </source>
</evidence>
<evidence type="ECO:0000313" key="3">
    <source>
        <dbReference type="Proteomes" id="UP000297229"/>
    </source>
</evidence>